<protein>
    <submittedName>
        <fullName evidence="5">Transporter substrate-binding domain-containing protein</fullName>
    </submittedName>
</protein>
<evidence type="ECO:0000313" key="5">
    <source>
        <dbReference type="EMBL" id="QGZ32626.1"/>
    </source>
</evidence>
<feature type="chain" id="PRO_5026322936" evidence="3">
    <location>
        <begin position="23"/>
        <end position="285"/>
    </location>
</feature>
<keyword evidence="2 3" id="KW-0732">Signal</keyword>
<reference evidence="5 6" key="1">
    <citation type="submission" date="2019-12" db="EMBL/GenBank/DDBJ databases">
        <title>Complete genome sequence of Pseudomonas stutzeri.</title>
        <authorList>
            <person name="Lim S.R."/>
            <person name="Kim J.H."/>
        </authorList>
    </citation>
    <scope>NUCLEOTIDE SEQUENCE [LARGE SCALE GENOMIC DNA]</scope>
    <source>
        <strain evidence="5 6">PM101005</strain>
    </source>
</reference>
<feature type="signal peptide" evidence="3">
    <location>
        <begin position="1"/>
        <end position="22"/>
    </location>
</feature>
<evidence type="ECO:0000259" key="4">
    <source>
        <dbReference type="SMART" id="SM00062"/>
    </source>
</evidence>
<dbReference type="Pfam" id="PF00497">
    <property type="entry name" value="SBP_bac_3"/>
    <property type="match status" value="1"/>
</dbReference>
<evidence type="ECO:0000256" key="2">
    <source>
        <dbReference type="ARBA" id="ARBA00022729"/>
    </source>
</evidence>
<evidence type="ECO:0000256" key="1">
    <source>
        <dbReference type="ARBA" id="ARBA00010333"/>
    </source>
</evidence>
<dbReference type="Gene3D" id="3.40.190.10">
    <property type="entry name" value="Periplasmic binding protein-like II"/>
    <property type="match status" value="2"/>
</dbReference>
<dbReference type="Proteomes" id="UP000438983">
    <property type="component" value="Chromosome"/>
</dbReference>
<sequence>MLRTLTLAGCVLSAAGAISAYAADLEDIKSRGYMTVATEDDYAPFNYIVDGKPEGFHKELLEDLKAYAKDHGFEVRQEILPWTGLLASVSSGQYDAAFTGALVTDDRLRVFDFTPPFASAQHFYAKRAGDDSLSDIASLCGKKAGVQAGSALLARLPELKKMMAAERCEMGDVVEYQSYPEAYADLANGRLDYVVNALISVNDLIKTRGDTFAKGIAVSGDGFAAWPVSKQSPELLAFFSGFMNHIRDNGRLAELQTKWFGEAFPNLPTEPIKSVEQFHSLAGMD</sequence>
<name>A0A6I6LWB6_STUST</name>
<gene>
    <name evidence="5" type="ORF">GQA94_06425</name>
</gene>
<accession>A0A6I6LWB6</accession>
<evidence type="ECO:0000256" key="3">
    <source>
        <dbReference type="SAM" id="SignalP"/>
    </source>
</evidence>
<proteinExistence type="inferred from homology"/>
<comment type="similarity">
    <text evidence="1">Belongs to the bacterial solute-binding protein 3 family.</text>
</comment>
<dbReference type="SMART" id="SM00062">
    <property type="entry name" value="PBPb"/>
    <property type="match status" value="1"/>
</dbReference>
<dbReference type="SUPFAM" id="SSF53850">
    <property type="entry name" value="Periplasmic binding protein-like II"/>
    <property type="match status" value="1"/>
</dbReference>
<dbReference type="AlphaFoldDB" id="A0A6I6LWB6"/>
<organism evidence="5 6">
    <name type="scientific">Stutzerimonas stutzeri</name>
    <name type="common">Pseudomonas stutzeri</name>
    <dbReference type="NCBI Taxonomy" id="316"/>
    <lineage>
        <taxon>Bacteria</taxon>
        <taxon>Pseudomonadati</taxon>
        <taxon>Pseudomonadota</taxon>
        <taxon>Gammaproteobacteria</taxon>
        <taxon>Pseudomonadales</taxon>
        <taxon>Pseudomonadaceae</taxon>
        <taxon>Stutzerimonas</taxon>
    </lineage>
</organism>
<dbReference type="InterPro" id="IPR001638">
    <property type="entry name" value="Solute-binding_3/MltF_N"/>
</dbReference>
<dbReference type="OrthoDB" id="368476at2"/>
<dbReference type="PANTHER" id="PTHR35936:SF19">
    <property type="entry name" value="AMINO-ACID-BINDING PROTEIN YXEM-RELATED"/>
    <property type="match status" value="1"/>
</dbReference>
<dbReference type="EMBL" id="CP046902">
    <property type="protein sequence ID" value="QGZ32626.1"/>
    <property type="molecule type" value="Genomic_DNA"/>
</dbReference>
<feature type="domain" description="Solute-binding protein family 3/N-terminal" evidence="4">
    <location>
        <begin position="33"/>
        <end position="263"/>
    </location>
</feature>
<dbReference type="PANTHER" id="PTHR35936">
    <property type="entry name" value="MEMBRANE-BOUND LYTIC MUREIN TRANSGLYCOSYLASE F"/>
    <property type="match status" value="1"/>
</dbReference>
<evidence type="ECO:0000313" key="6">
    <source>
        <dbReference type="Proteomes" id="UP000438983"/>
    </source>
</evidence>